<evidence type="ECO:0000313" key="9">
    <source>
        <dbReference type="EMBL" id="SHL22340.1"/>
    </source>
</evidence>
<feature type="transmembrane region" description="Helical" evidence="6">
    <location>
        <begin position="325"/>
        <end position="345"/>
    </location>
</feature>
<accession>E7QVB6</accession>
<dbReference type="eggNOG" id="arCOG00130">
    <property type="taxonomic scope" value="Archaea"/>
</dbReference>
<protein>
    <submittedName>
        <fullName evidence="8">Multidrug resistance protein</fullName>
    </submittedName>
    <submittedName>
        <fullName evidence="9">Predicted arabinose efflux permease, MFS family</fullName>
    </submittedName>
</protein>
<evidence type="ECO:0000256" key="6">
    <source>
        <dbReference type="SAM" id="Phobius"/>
    </source>
</evidence>
<dbReference type="PRINTS" id="PR01035">
    <property type="entry name" value="TCRTETA"/>
</dbReference>
<evidence type="ECO:0000259" key="7">
    <source>
        <dbReference type="PROSITE" id="PS50850"/>
    </source>
</evidence>
<dbReference type="Proteomes" id="UP000184203">
    <property type="component" value="Unassembled WGS sequence"/>
</dbReference>
<name>E7QVB6_HALPU</name>
<dbReference type="OrthoDB" id="341449at2157"/>
<evidence type="ECO:0000313" key="10">
    <source>
        <dbReference type="Proteomes" id="UP000003751"/>
    </source>
</evidence>
<dbReference type="Gene3D" id="1.20.1250.20">
    <property type="entry name" value="MFS general substrate transporter like domains"/>
    <property type="match status" value="1"/>
</dbReference>
<dbReference type="Pfam" id="PF07690">
    <property type="entry name" value="MFS_1"/>
    <property type="match status" value="1"/>
</dbReference>
<feature type="transmembrane region" description="Helical" evidence="6">
    <location>
        <begin position="266"/>
        <end position="286"/>
    </location>
</feature>
<organism evidence="8 10">
    <name type="scientific">Haladaptatus paucihalophilus DX253</name>
    <dbReference type="NCBI Taxonomy" id="797209"/>
    <lineage>
        <taxon>Archaea</taxon>
        <taxon>Methanobacteriati</taxon>
        <taxon>Methanobacteriota</taxon>
        <taxon>Stenosarchaea group</taxon>
        <taxon>Halobacteria</taxon>
        <taxon>Halobacteriales</taxon>
        <taxon>Haladaptataceae</taxon>
        <taxon>Haladaptatus</taxon>
    </lineage>
</organism>
<comment type="subcellular location">
    <subcellularLocation>
        <location evidence="1">Membrane</location>
        <topology evidence="1">Multi-pass membrane protein</topology>
    </subcellularLocation>
</comment>
<dbReference type="STRING" id="797209.GCA_000376445_03737"/>
<feature type="transmembrane region" description="Helical" evidence="6">
    <location>
        <begin position="298"/>
        <end position="319"/>
    </location>
</feature>
<reference evidence="8 10" key="1">
    <citation type="journal article" date="2014" name="ISME J.">
        <title>Trehalose/2-sulfotrehalose biosynthesis and glycine-betaine uptake are widely spread mechanisms for osmoadaptation in the Halobacteriales.</title>
        <authorList>
            <person name="Youssef N.H."/>
            <person name="Savage-Ashlock K.N."/>
            <person name="McCully A.L."/>
            <person name="Luedtke B."/>
            <person name="Shaw E.I."/>
            <person name="Hoff W.D."/>
            <person name="Elshahed M.S."/>
        </authorList>
    </citation>
    <scope>NUCLEOTIDE SEQUENCE [LARGE SCALE GENOMIC DNA]</scope>
    <source>
        <strain evidence="8 10">DX253</strain>
    </source>
</reference>
<feature type="transmembrane region" description="Helical" evidence="6">
    <location>
        <begin position="133"/>
        <end position="156"/>
    </location>
</feature>
<sequence length="430" mass="44632">MAKDGSKRALATVFAIVFVDLLGFGILIPIIPLYAEHFGANEFVVGLLLASYSVMQFLFAPVLGRLSDERGRRPILLLSLFGSVVAWTLFGLAESLLVLFVARILAGAMGGNIATAQAYIADITPPEDRAKGLGLIGAAFGLGFVFGPALGGIFSSDAALSLARNVLPAVVPVNQFSLPSFAAAAICGLNLVVAALVLPETRTKRDSDEETTDERQSRLARLADAFADPALAGLVASFFLLSLAFSSMESMFVLFTEQQYGFGPEMNGYVLAYVGVVIAVVQGGLVGKLTDRYGERTLALVGVVLELVTLAALPFSPMLGDHLPAIGPLSGGLFVLLVILTPLAAGNGFANVSLTTLVSKSATEDTQGGAFGLTQSAGSIARAVGPIAAGALYAAVAYWLPFVLGGLLMLPIGYVLLTTFQGNGTPTPVN</sequence>
<dbReference type="InterPro" id="IPR020846">
    <property type="entry name" value="MFS_dom"/>
</dbReference>
<feature type="transmembrane region" description="Helical" evidence="6">
    <location>
        <begin position="75"/>
        <end position="93"/>
    </location>
</feature>
<dbReference type="InterPro" id="IPR011701">
    <property type="entry name" value="MFS"/>
</dbReference>
<dbReference type="InterPro" id="IPR001958">
    <property type="entry name" value="Tet-R_TetA/multi-R_MdtG-like"/>
</dbReference>
<evidence type="ECO:0000256" key="2">
    <source>
        <dbReference type="ARBA" id="ARBA00022448"/>
    </source>
</evidence>
<dbReference type="InterPro" id="IPR036259">
    <property type="entry name" value="MFS_trans_sf"/>
</dbReference>
<dbReference type="RefSeq" id="WP_007980722.1">
    <property type="nucleotide sequence ID" value="NZ_AEMG01000013.1"/>
</dbReference>
<keyword evidence="4 6" id="KW-1133">Transmembrane helix</keyword>
<evidence type="ECO:0000256" key="5">
    <source>
        <dbReference type="ARBA" id="ARBA00023136"/>
    </source>
</evidence>
<feature type="transmembrane region" description="Helical" evidence="6">
    <location>
        <begin position="9"/>
        <end position="31"/>
    </location>
</feature>
<evidence type="ECO:0000313" key="8">
    <source>
        <dbReference type="EMBL" id="EFW91634.1"/>
    </source>
</evidence>
<dbReference type="EMBL" id="AEMG01000013">
    <property type="protein sequence ID" value="EFW91634.1"/>
    <property type="molecule type" value="Genomic_DNA"/>
</dbReference>
<keyword evidence="2" id="KW-0813">Transport</keyword>
<dbReference type="SUPFAM" id="SSF103473">
    <property type="entry name" value="MFS general substrate transporter"/>
    <property type="match status" value="1"/>
</dbReference>
<feature type="transmembrane region" description="Helical" evidence="6">
    <location>
        <begin position="43"/>
        <end position="63"/>
    </location>
</feature>
<evidence type="ECO:0000256" key="3">
    <source>
        <dbReference type="ARBA" id="ARBA00022692"/>
    </source>
</evidence>
<dbReference type="PROSITE" id="PS50850">
    <property type="entry name" value="MFS"/>
    <property type="match status" value="1"/>
</dbReference>
<feature type="transmembrane region" description="Helical" evidence="6">
    <location>
        <begin position="99"/>
        <end position="121"/>
    </location>
</feature>
<reference evidence="9" key="2">
    <citation type="submission" date="2016-11" db="EMBL/GenBank/DDBJ databases">
        <authorList>
            <person name="Jaros S."/>
            <person name="Januszkiewicz K."/>
            <person name="Wedrychowicz H."/>
        </authorList>
    </citation>
    <scope>NUCLEOTIDE SEQUENCE [LARGE SCALE GENOMIC DNA]</scope>
    <source>
        <strain evidence="9">DX253</strain>
    </source>
</reference>
<feature type="transmembrane region" description="Helical" evidence="6">
    <location>
        <begin position="225"/>
        <end position="246"/>
    </location>
</feature>
<dbReference type="AlphaFoldDB" id="E7QVB6"/>
<evidence type="ECO:0000313" key="11">
    <source>
        <dbReference type="Proteomes" id="UP000184203"/>
    </source>
</evidence>
<keyword evidence="11" id="KW-1185">Reference proteome</keyword>
<reference evidence="11" key="3">
    <citation type="submission" date="2016-11" db="EMBL/GenBank/DDBJ databases">
        <authorList>
            <person name="Varghese N."/>
            <person name="Submissions S."/>
        </authorList>
    </citation>
    <scope>NUCLEOTIDE SEQUENCE [LARGE SCALE GENOMIC DNA]</scope>
    <source>
        <strain evidence="11">DX253</strain>
    </source>
</reference>
<dbReference type="PANTHER" id="PTHR23504">
    <property type="entry name" value="MAJOR FACILITATOR SUPERFAMILY DOMAIN-CONTAINING PROTEIN 10"/>
    <property type="match status" value="1"/>
</dbReference>
<keyword evidence="3 6" id="KW-0812">Transmembrane</keyword>
<dbReference type="GO" id="GO:0016020">
    <property type="term" value="C:membrane"/>
    <property type="evidence" value="ECO:0007669"/>
    <property type="project" value="UniProtKB-SubCell"/>
</dbReference>
<feature type="domain" description="Major facilitator superfamily (MFS) profile" evidence="7">
    <location>
        <begin position="9"/>
        <end position="423"/>
    </location>
</feature>
<dbReference type="EMBL" id="FRAN01000005">
    <property type="protein sequence ID" value="SHL22340.1"/>
    <property type="molecule type" value="Genomic_DNA"/>
</dbReference>
<dbReference type="PATRIC" id="fig|797209.4.peg.2713"/>
<keyword evidence="5 6" id="KW-0472">Membrane</keyword>
<evidence type="ECO:0000256" key="4">
    <source>
        <dbReference type="ARBA" id="ARBA00022989"/>
    </source>
</evidence>
<gene>
    <name evidence="9" type="ORF">SAMN05444342_3329</name>
    <name evidence="8" type="ORF">ZOD2009_13761</name>
</gene>
<dbReference type="PANTHER" id="PTHR23504:SF15">
    <property type="entry name" value="MAJOR FACILITATOR SUPERFAMILY (MFS) PROFILE DOMAIN-CONTAINING PROTEIN"/>
    <property type="match status" value="1"/>
</dbReference>
<dbReference type="GO" id="GO:0022857">
    <property type="term" value="F:transmembrane transporter activity"/>
    <property type="evidence" value="ECO:0007669"/>
    <property type="project" value="InterPro"/>
</dbReference>
<evidence type="ECO:0000256" key="1">
    <source>
        <dbReference type="ARBA" id="ARBA00004141"/>
    </source>
</evidence>
<dbReference type="Proteomes" id="UP000003751">
    <property type="component" value="Unassembled WGS sequence"/>
</dbReference>
<feature type="transmembrane region" description="Helical" evidence="6">
    <location>
        <begin position="392"/>
        <end position="417"/>
    </location>
</feature>
<feature type="transmembrane region" description="Helical" evidence="6">
    <location>
        <begin position="176"/>
        <end position="198"/>
    </location>
</feature>
<proteinExistence type="predicted"/>